<evidence type="ECO:0000259" key="2">
    <source>
        <dbReference type="Pfam" id="PF00561"/>
    </source>
</evidence>
<dbReference type="SUPFAM" id="SSF53474">
    <property type="entry name" value="alpha/beta-Hydrolases"/>
    <property type="match status" value="1"/>
</dbReference>
<keyword evidence="4" id="KW-1185">Reference proteome</keyword>
<dbReference type="EMBL" id="JBHUEY010000001">
    <property type="protein sequence ID" value="MFD1783078.1"/>
    <property type="molecule type" value="Genomic_DNA"/>
</dbReference>
<organism evidence="3 4">
    <name type="scientific">Phenylobacterium terrae</name>
    <dbReference type="NCBI Taxonomy" id="2665495"/>
    <lineage>
        <taxon>Bacteria</taxon>
        <taxon>Pseudomonadati</taxon>
        <taxon>Pseudomonadota</taxon>
        <taxon>Alphaproteobacteria</taxon>
        <taxon>Caulobacterales</taxon>
        <taxon>Caulobacteraceae</taxon>
        <taxon>Phenylobacterium</taxon>
    </lineage>
</organism>
<dbReference type="PRINTS" id="PR00111">
    <property type="entry name" value="ABHYDROLASE"/>
</dbReference>
<dbReference type="Pfam" id="PF00561">
    <property type="entry name" value="Abhydrolase_1"/>
    <property type="match status" value="1"/>
</dbReference>
<dbReference type="Proteomes" id="UP001597237">
    <property type="component" value="Unassembled WGS sequence"/>
</dbReference>
<dbReference type="InterPro" id="IPR029058">
    <property type="entry name" value="AB_hydrolase_fold"/>
</dbReference>
<dbReference type="GO" id="GO:0016787">
    <property type="term" value="F:hydrolase activity"/>
    <property type="evidence" value="ECO:0007669"/>
    <property type="project" value="UniProtKB-KW"/>
</dbReference>
<sequence length="301" mass="32329">MDRRFLLQSLAAAGAVAAANPALAQSNRPRRKARPFVTTADGAQLAVRDWGEGPPVVLVHSWALNSEMWGQQVLALTEAGFRCIAYDRRGHGASSDPGRGYNADTLAGDLAAVMEALDVTGAVLVAHSMGSGEVARYLARGGERRVKAAALLAPTTPYLTKTADNPYGLPPQAWEQLRASWRKDFPKWVADNTPPFFTPQTSPATMQWGVNMLLRCPLPVAVACNKVVTDTDYRPDLAKVRVPFLVVHGDADASAPLDITGRRTAALVPHSRLVVIPGAPHGLFVTHADEVNRELIAFAKS</sequence>
<comment type="caution">
    <text evidence="3">The sequence shown here is derived from an EMBL/GenBank/DDBJ whole genome shotgun (WGS) entry which is preliminary data.</text>
</comment>
<dbReference type="Gene3D" id="3.40.50.1820">
    <property type="entry name" value="alpha/beta hydrolase"/>
    <property type="match status" value="1"/>
</dbReference>
<evidence type="ECO:0000313" key="3">
    <source>
        <dbReference type="EMBL" id="MFD1783078.1"/>
    </source>
</evidence>
<feature type="domain" description="AB hydrolase-1" evidence="2">
    <location>
        <begin position="54"/>
        <end position="200"/>
    </location>
</feature>
<feature type="chain" id="PRO_5047148099" evidence="1">
    <location>
        <begin position="25"/>
        <end position="301"/>
    </location>
</feature>
<reference evidence="4" key="1">
    <citation type="journal article" date="2019" name="Int. J. Syst. Evol. Microbiol.">
        <title>The Global Catalogue of Microorganisms (GCM) 10K type strain sequencing project: providing services to taxonomists for standard genome sequencing and annotation.</title>
        <authorList>
            <consortium name="The Broad Institute Genomics Platform"/>
            <consortium name="The Broad Institute Genome Sequencing Center for Infectious Disease"/>
            <person name="Wu L."/>
            <person name="Ma J."/>
        </authorList>
    </citation>
    <scope>NUCLEOTIDE SEQUENCE [LARGE SCALE GENOMIC DNA]</scope>
    <source>
        <strain evidence="4">DFY28</strain>
    </source>
</reference>
<keyword evidence="3" id="KW-0378">Hydrolase</keyword>
<gene>
    <name evidence="3" type="ORF">ACFSC0_06705</name>
</gene>
<accession>A0ABW4MZ79</accession>
<name>A0ABW4MZ79_9CAUL</name>
<dbReference type="InterPro" id="IPR050471">
    <property type="entry name" value="AB_hydrolase"/>
</dbReference>
<keyword evidence="1" id="KW-0732">Signal</keyword>
<dbReference type="PANTHER" id="PTHR43433:SF5">
    <property type="entry name" value="AB HYDROLASE-1 DOMAIN-CONTAINING PROTEIN"/>
    <property type="match status" value="1"/>
</dbReference>
<feature type="signal peptide" evidence="1">
    <location>
        <begin position="1"/>
        <end position="24"/>
    </location>
</feature>
<evidence type="ECO:0000313" key="4">
    <source>
        <dbReference type="Proteomes" id="UP001597237"/>
    </source>
</evidence>
<evidence type="ECO:0000256" key="1">
    <source>
        <dbReference type="SAM" id="SignalP"/>
    </source>
</evidence>
<proteinExistence type="predicted"/>
<dbReference type="RefSeq" id="WP_377284226.1">
    <property type="nucleotide sequence ID" value="NZ_JBHRSI010000015.1"/>
</dbReference>
<dbReference type="PANTHER" id="PTHR43433">
    <property type="entry name" value="HYDROLASE, ALPHA/BETA FOLD FAMILY PROTEIN"/>
    <property type="match status" value="1"/>
</dbReference>
<protein>
    <submittedName>
        <fullName evidence="3">Alpha/beta fold hydrolase</fullName>
    </submittedName>
</protein>
<dbReference type="InterPro" id="IPR000073">
    <property type="entry name" value="AB_hydrolase_1"/>
</dbReference>